<evidence type="ECO:0000313" key="2">
    <source>
        <dbReference type="Proteomes" id="UP000188532"/>
    </source>
</evidence>
<comment type="caution">
    <text evidence="1">The sequence shown here is derived from an EMBL/GenBank/DDBJ whole genome shotgun (WGS) entry which is preliminary data.</text>
</comment>
<dbReference type="AlphaFoldDB" id="A0A1V3WGB6"/>
<dbReference type="EMBL" id="MVBN01000010">
    <property type="protein sequence ID" value="OOK66023.1"/>
    <property type="molecule type" value="Genomic_DNA"/>
</dbReference>
<reference evidence="1 2" key="1">
    <citation type="submission" date="2017-02" db="EMBL/GenBank/DDBJ databases">
        <title>Complete genome sequences of Mycobacterium kansasii strains isolated from rhesus macaques.</title>
        <authorList>
            <person name="Panda A."/>
            <person name="Nagaraj S."/>
            <person name="Zhao X."/>
            <person name="Tettelin H."/>
            <person name="Detolla L.J."/>
        </authorList>
    </citation>
    <scope>NUCLEOTIDE SEQUENCE [LARGE SCALE GENOMIC DNA]</scope>
    <source>
        <strain evidence="1 2">11-3469</strain>
    </source>
</reference>
<gene>
    <name evidence="1" type="ORF">BZL29_7673</name>
</gene>
<name>A0A1V3WGB6_MYCKA</name>
<accession>A0A1V3WGB6</accession>
<proteinExistence type="predicted"/>
<sequence>MFWLRFQKSPVFDPRGRPGFFVSECGDQVSPASGYETSR</sequence>
<dbReference type="Proteomes" id="UP000188532">
    <property type="component" value="Unassembled WGS sequence"/>
</dbReference>
<organism evidence="1 2">
    <name type="scientific">Mycobacterium kansasii</name>
    <dbReference type="NCBI Taxonomy" id="1768"/>
    <lineage>
        <taxon>Bacteria</taxon>
        <taxon>Bacillati</taxon>
        <taxon>Actinomycetota</taxon>
        <taxon>Actinomycetes</taxon>
        <taxon>Mycobacteriales</taxon>
        <taxon>Mycobacteriaceae</taxon>
        <taxon>Mycobacterium</taxon>
    </lineage>
</organism>
<evidence type="ECO:0000313" key="1">
    <source>
        <dbReference type="EMBL" id="OOK66023.1"/>
    </source>
</evidence>
<protein>
    <submittedName>
        <fullName evidence="1">Uncharacterized protein</fullName>
    </submittedName>
</protein>